<feature type="domain" description="Cation efflux protein transmembrane" evidence="7">
    <location>
        <begin position="21"/>
        <end position="229"/>
    </location>
</feature>
<evidence type="ECO:0000256" key="5">
    <source>
        <dbReference type="ARBA" id="ARBA00023136"/>
    </source>
</evidence>
<dbReference type="SUPFAM" id="SSF161111">
    <property type="entry name" value="Cation efflux protein transmembrane domain-like"/>
    <property type="match status" value="1"/>
</dbReference>
<evidence type="ECO:0000313" key="8">
    <source>
        <dbReference type="EMBL" id="RAK56886.1"/>
    </source>
</evidence>
<accession>A0A328AT72</accession>
<evidence type="ECO:0000256" key="2">
    <source>
        <dbReference type="ARBA" id="ARBA00022448"/>
    </source>
</evidence>
<feature type="transmembrane region" description="Helical" evidence="6">
    <location>
        <begin position="206"/>
        <end position="223"/>
    </location>
</feature>
<proteinExistence type="predicted"/>
<evidence type="ECO:0000259" key="7">
    <source>
        <dbReference type="Pfam" id="PF01545"/>
    </source>
</evidence>
<dbReference type="RefSeq" id="WP_111513326.1">
    <property type="nucleotide sequence ID" value="NZ_QFYR01000001.1"/>
</dbReference>
<evidence type="ECO:0000256" key="1">
    <source>
        <dbReference type="ARBA" id="ARBA00004141"/>
    </source>
</evidence>
<evidence type="ECO:0000256" key="3">
    <source>
        <dbReference type="ARBA" id="ARBA00022692"/>
    </source>
</evidence>
<sequence>MRRPIKTHTSPQNVSGARKVVLAALSGNLAIAVTKFVAFAFTGSTAMLTEGIHSLVDTADQVLLLVAQRRSARPANERHPFGYGMETYFWSFIVALMIFLAGGAVAIWEGAEKILHPEEVTLPWVSLGVLAASALFEGLSFRTAYREYKNIVRGRNVRLFAFLRGSKDPNVFATLLEDGAALVGLALAALGVIGSTFLGLAWADGAASIAIGLLLVSVAVFMANETRSLIAGEAAAPVIVERVLECLRERNDLGELAELRTLHLGPQNILVSIRWRFALALDRAEVEDGAAALEAAARRSDPRIAHVFFDIVQA</sequence>
<dbReference type="OrthoDB" id="9806522at2"/>
<dbReference type="GO" id="GO:0016020">
    <property type="term" value="C:membrane"/>
    <property type="evidence" value="ECO:0007669"/>
    <property type="project" value="UniProtKB-SubCell"/>
</dbReference>
<gene>
    <name evidence="8" type="ORF">DJ018_02640</name>
</gene>
<feature type="transmembrane region" description="Helical" evidence="6">
    <location>
        <begin position="120"/>
        <end position="139"/>
    </location>
</feature>
<reference evidence="9" key="1">
    <citation type="submission" date="2018-05" db="EMBL/GenBank/DDBJ databases">
        <authorList>
            <person name="Li X."/>
        </authorList>
    </citation>
    <scope>NUCLEOTIDE SEQUENCE [LARGE SCALE GENOMIC DNA]</scope>
    <source>
        <strain evidence="9">YIM 73061</strain>
    </source>
</reference>
<dbReference type="GO" id="GO:0006829">
    <property type="term" value="P:zinc ion transport"/>
    <property type="evidence" value="ECO:0007669"/>
    <property type="project" value="InterPro"/>
</dbReference>
<comment type="subcellular location">
    <subcellularLocation>
        <location evidence="1">Membrane</location>
        <topology evidence="1">Multi-pass membrane protein</topology>
    </subcellularLocation>
</comment>
<keyword evidence="5 6" id="KW-0472">Membrane</keyword>
<feature type="transmembrane region" description="Helical" evidence="6">
    <location>
        <begin position="88"/>
        <end position="108"/>
    </location>
</feature>
<dbReference type="AlphaFoldDB" id="A0A328AT72"/>
<feature type="transmembrane region" description="Helical" evidence="6">
    <location>
        <begin position="180"/>
        <end position="200"/>
    </location>
</feature>
<keyword evidence="3 6" id="KW-0812">Transmembrane</keyword>
<dbReference type="InterPro" id="IPR002524">
    <property type="entry name" value="Cation_efflux"/>
</dbReference>
<keyword evidence="2" id="KW-0813">Transport</keyword>
<keyword evidence="4 6" id="KW-1133">Transmembrane helix</keyword>
<dbReference type="PANTHER" id="PTHR13414">
    <property type="entry name" value="HUEL-CATION TRANSPORTER"/>
    <property type="match status" value="1"/>
</dbReference>
<name>A0A328AT72_9CAUL</name>
<dbReference type="InterPro" id="IPR058533">
    <property type="entry name" value="Cation_efflux_TM"/>
</dbReference>
<feature type="transmembrane region" description="Helical" evidence="6">
    <location>
        <begin position="20"/>
        <end position="41"/>
    </location>
</feature>
<organism evidence="8 9">
    <name type="scientific">Phenylobacterium deserti</name>
    <dbReference type="NCBI Taxonomy" id="1914756"/>
    <lineage>
        <taxon>Bacteria</taxon>
        <taxon>Pseudomonadati</taxon>
        <taxon>Pseudomonadota</taxon>
        <taxon>Alphaproteobacteria</taxon>
        <taxon>Caulobacterales</taxon>
        <taxon>Caulobacteraceae</taxon>
        <taxon>Phenylobacterium</taxon>
    </lineage>
</organism>
<dbReference type="PANTHER" id="PTHR13414:SF9">
    <property type="entry name" value="PROTON-COUPLED ZINC ANTIPORTER SLC30A9, MITOCHONDRIAL"/>
    <property type="match status" value="1"/>
</dbReference>
<evidence type="ECO:0000313" key="9">
    <source>
        <dbReference type="Proteomes" id="UP000249725"/>
    </source>
</evidence>
<dbReference type="EMBL" id="QFYR01000001">
    <property type="protein sequence ID" value="RAK56886.1"/>
    <property type="molecule type" value="Genomic_DNA"/>
</dbReference>
<dbReference type="InterPro" id="IPR027469">
    <property type="entry name" value="Cation_efflux_TMD_sf"/>
</dbReference>
<protein>
    <submittedName>
        <fullName evidence="8">Cation transporter</fullName>
    </submittedName>
</protein>
<dbReference type="InterPro" id="IPR040177">
    <property type="entry name" value="SLC30A9"/>
</dbReference>
<keyword evidence="9" id="KW-1185">Reference proteome</keyword>
<dbReference type="NCBIfam" id="TIGR01297">
    <property type="entry name" value="CDF"/>
    <property type="match status" value="1"/>
</dbReference>
<dbReference type="GO" id="GO:0008324">
    <property type="term" value="F:monoatomic cation transmembrane transporter activity"/>
    <property type="evidence" value="ECO:0007669"/>
    <property type="project" value="InterPro"/>
</dbReference>
<evidence type="ECO:0000256" key="6">
    <source>
        <dbReference type="SAM" id="Phobius"/>
    </source>
</evidence>
<dbReference type="Pfam" id="PF01545">
    <property type="entry name" value="Cation_efflux"/>
    <property type="match status" value="1"/>
</dbReference>
<dbReference type="Proteomes" id="UP000249725">
    <property type="component" value="Unassembled WGS sequence"/>
</dbReference>
<comment type="caution">
    <text evidence="8">The sequence shown here is derived from an EMBL/GenBank/DDBJ whole genome shotgun (WGS) entry which is preliminary data.</text>
</comment>
<evidence type="ECO:0000256" key="4">
    <source>
        <dbReference type="ARBA" id="ARBA00022989"/>
    </source>
</evidence>
<dbReference type="Gene3D" id="1.20.1510.10">
    <property type="entry name" value="Cation efflux protein transmembrane domain"/>
    <property type="match status" value="1"/>
</dbReference>